<keyword evidence="2" id="KW-0472">Membrane</keyword>
<sequence>MNLIKLWQMRHFACSRTRFYQLSTPKCGMKSLRTKVRYETENSEVIESDTTQLQDIPSQLNVYENQNVIIAQHIRVPETDRRRLTFGTVGIATELDSLMLQPQFQLIGATEKSNGESTTSLTAPASELSTDNVSGSKQVNLSNDHVRSSESESPASGVASEQQLPDNKEFSSSQNLDNYANVGLVLSPHQEVLNSHAANNVTKSSTSRSQQETKSKSTLQHCRINFEPIMNLILSQAYEMILEGVIVGLLLVLLWQEKGMQCKAREVDKFLRNGQGKGGFCVGKVFLDAKQRLRQLFVLNRFSGQKNAKPGQGMVGQRVKLLWYAGCFQNGDRIVKARQEV</sequence>
<organism evidence="3 4">
    <name type="scientific">Pisum sativum</name>
    <name type="common">Garden pea</name>
    <name type="synonym">Lathyrus oleraceus</name>
    <dbReference type="NCBI Taxonomy" id="3888"/>
    <lineage>
        <taxon>Eukaryota</taxon>
        <taxon>Viridiplantae</taxon>
        <taxon>Streptophyta</taxon>
        <taxon>Embryophyta</taxon>
        <taxon>Tracheophyta</taxon>
        <taxon>Spermatophyta</taxon>
        <taxon>Magnoliopsida</taxon>
        <taxon>eudicotyledons</taxon>
        <taxon>Gunneridae</taxon>
        <taxon>Pentapetalae</taxon>
        <taxon>rosids</taxon>
        <taxon>fabids</taxon>
        <taxon>Fabales</taxon>
        <taxon>Fabaceae</taxon>
        <taxon>Papilionoideae</taxon>
        <taxon>50 kb inversion clade</taxon>
        <taxon>NPAAA clade</taxon>
        <taxon>Hologalegina</taxon>
        <taxon>IRL clade</taxon>
        <taxon>Fabeae</taxon>
        <taxon>Lathyrus</taxon>
    </lineage>
</organism>
<keyword evidence="2" id="KW-1133">Transmembrane helix</keyword>
<keyword evidence="2" id="KW-0812">Transmembrane</keyword>
<gene>
    <name evidence="3" type="ORF">KIW84_050185</name>
</gene>
<feature type="compositionally biased region" description="Polar residues" evidence="1">
    <location>
        <begin position="111"/>
        <end position="143"/>
    </location>
</feature>
<dbReference type="PANTHER" id="PTHR47070:SF2">
    <property type="entry name" value="OS06G0206100 PROTEIN"/>
    <property type="match status" value="1"/>
</dbReference>
<proteinExistence type="predicted"/>
<evidence type="ECO:0000256" key="1">
    <source>
        <dbReference type="SAM" id="MobiDB-lite"/>
    </source>
</evidence>
<dbReference type="Proteomes" id="UP001058974">
    <property type="component" value="Chromosome 5"/>
</dbReference>
<dbReference type="PANTHER" id="PTHR47070">
    <property type="entry name" value="HYDROXYPROLINE-RICH GLYCOPROTEIN-LIKE"/>
    <property type="match status" value="1"/>
</dbReference>
<comment type="caution">
    <text evidence="3">The sequence shown here is derived from an EMBL/GenBank/DDBJ whole genome shotgun (WGS) entry which is preliminary data.</text>
</comment>
<evidence type="ECO:0000256" key="2">
    <source>
        <dbReference type="SAM" id="Phobius"/>
    </source>
</evidence>
<name>A0A9D4WJ46_PEA</name>
<keyword evidence="4" id="KW-1185">Reference proteome</keyword>
<feature type="region of interest" description="Disordered" evidence="1">
    <location>
        <begin position="110"/>
        <end position="172"/>
    </location>
</feature>
<feature type="region of interest" description="Disordered" evidence="1">
    <location>
        <begin position="198"/>
        <end position="217"/>
    </location>
</feature>
<accession>A0A9D4WJ46</accession>
<feature type="transmembrane region" description="Helical" evidence="2">
    <location>
        <begin position="237"/>
        <end position="255"/>
    </location>
</feature>
<evidence type="ECO:0000313" key="3">
    <source>
        <dbReference type="EMBL" id="KAI5402467.1"/>
    </source>
</evidence>
<protein>
    <submittedName>
        <fullName evidence="3">Uncharacterized protein</fullName>
    </submittedName>
</protein>
<reference evidence="3 4" key="1">
    <citation type="journal article" date="2022" name="Nat. Genet.">
        <title>Improved pea reference genome and pan-genome highlight genomic features and evolutionary characteristics.</title>
        <authorList>
            <person name="Yang T."/>
            <person name="Liu R."/>
            <person name="Luo Y."/>
            <person name="Hu S."/>
            <person name="Wang D."/>
            <person name="Wang C."/>
            <person name="Pandey M.K."/>
            <person name="Ge S."/>
            <person name="Xu Q."/>
            <person name="Li N."/>
            <person name="Li G."/>
            <person name="Huang Y."/>
            <person name="Saxena R.K."/>
            <person name="Ji Y."/>
            <person name="Li M."/>
            <person name="Yan X."/>
            <person name="He Y."/>
            <person name="Liu Y."/>
            <person name="Wang X."/>
            <person name="Xiang C."/>
            <person name="Varshney R.K."/>
            <person name="Ding H."/>
            <person name="Gao S."/>
            <person name="Zong X."/>
        </authorList>
    </citation>
    <scope>NUCLEOTIDE SEQUENCE [LARGE SCALE GENOMIC DNA]</scope>
    <source>
        <strain evidence="3 4">cv. Zhongwan 6</strain>
    </source>
</reference>
<feature type="compositionally biased region" description="Polar residues" evidence="1">
    <location>
        <begin position="151"/>
        <end position="172"/>
    </location>
</feature>
<evidence type="ECO:0000313" key="4">
    <source>
        <dbReference type="Proteomes" id="UP001058974"/>
    </source>
</evidence>
<dbReference type="AlphaFoldDB" id="A0A9D4WJ46"/>
<dbReference type="EMBL" id="JAMSHJ010000005">
    <property type="protein sequence ID" value="KAI5402467.1"/>
    <property type="molecule type" value="Genomic_DNA"/>
</dbReference>
<dbReference type="Gramene" id="Psat05G0018500-T1">
    <property type="protein sequence ID" value="KAI5402467.1"/>
    <property type="gene ID" value="KIW84_050185"/>
</dbReference>